<feature type="domain" description="OmpR/PhoB-type" evidence="11">
    <location>
        <begin position="148"/>
        <end position="252"/>
    </location>
</feature>
<dbReference type="Gene3D" id="1.10.10.10">
    <property type="entry name" value="Winged helix-like DNA-binding domain superfamily/Winged helix DNA-binding domain"/>
    <property type="match status" value="1"/>
</dbReference>
<feature type="domain" description="Response regulatory" evidence="10">
    <location>
        <begin position="24"/>
        <end position="137"/>
    </location>
</feature>
<dbReference type="GO" id="GO:0032993">
    <property type="term" value="C:protein-DNA complex"/>
    <property type="evidence" value="ECO:0007669"/>
    <property type="project" value="TreeGrafter"/>
</dbReference>
<dbReference type="SMART" id="SM00448">
    <property type="entry name" value="REC"/>
    <property type="match status" value="1"/>
</dbReference>
<accession>A0A5N3RC40</accession>
<dbReference type="GO" id="GO:0000976">
    <property type="term" value="F:transcription cis-regulatory region binding"/>
    <property type="evidence" value="ECO:0007669"/>
    <property type="project" value="TreeGrafter"/>
</dbReference>
<dbReference type="Proteomes" id="UP000326789">
    <property type="component" value="Unassembled WGS sequence"/>
</dbReference>
<sequence>MVCLILSFDYSPTPTKAKAPTLGRLLVVEDDITLNEHLTDLLSNRGYQVSNTACGEKALELLRLENFDLVLLDVDLPKVDGFSILNFVHENSQTPVIMLTAYGAEEHRIRGFKSGADDYISKPCSFTEISLRVEAVLRRTKPEPISHTPSHRLQHHELTLDRLAHTASVTIDNQQQTTELTPTQFKLLWVLVQNAGTVQTKPFLYQAVLEREFSQYDRSLDMHLSRVRKKLLSFGMSNDRIQTVHGKGYIVK</sequence>
<comment type="subcellular location">
    <subcellularLocation>
        <location evidence="1">Cytoplasm</location>
    </subcellularLocation>
</comment>
<evidence type="ECO:0000256" key="5">
    <source>
        <dbReference type="ARBA" id="ARBA00023015"/>
    </source>
</evidence>
<feature type="modified residue" description="4-aspartylphosphate" evidence="8">
    <location>
        <position position="73"/>
    </location>
</feature>
<dbReference type="Gene3D" id="6.10.250.690">
    <property type="match status" value="1"/>
</dbReference>
<dbReference type="PANTHER" id="PTHR48111">
    <property type="entry name" value="REGULATOR OF RPOS"/>
    <property type="match status" value="1"/>
</dbReference>
<dbReference type="GO" id="GO:0000156">
    <property type="term" value="F:phosphorelay response regulator activity"/>
    <property type="evidence" value="ECO:0007669"/>
    <property type="project" value="TreeGrafter"/>
</dbReference>
<dbReference type="InterPro" id="IPR039420">
    <property type="entry name" value="WalR-like"/>
</dbReference>
<dbReference type="InterPro" id="IPR011006">
    <property type="entry name" value="CheY-like_superfamily"/>
</dbReference>
<dbReference type="Pfam" id="PF00486">
    <property type="entry name" value="Trans_reg_C"/>
    <property type="match status" value="1"/>
</dbReference>
<organism evidence="12 13">
    <name type="scientific">Vibrio fortis</name>
    <dbReference type="NCBI Taxonomy" id="212667"/>
    <lineage>
        <taxon>Bacteria</taxon>
        <taxon>Pseudomonadati</taxon>
        <taxon>Pseudomonadota</taxon>
        <taxon>Gammaproteobacteria</taxon>
        <taxon>Vibrionales</taxon>
        <taxon>Vibrionaceae</taxon>
        <taxon>Vibrio</taxon>
    </lineage>
</organism>
<dbReference type="PROSITE" id="PS51755">
    <property type="entry name" value="OMPR_PHOB"/>
    <property type="match status" value="1"/>
</dbReference>
<evidence type="ECO:0000256" key="4">
    <source>
        <dbReference type="ARBA" id="ARBA00023012"/>
    </source>
</evidence>
<protein>
    <submittedName>
        <fullName evidence="12">Response regulator transcription factor</fullName>
    </submittedName>
</protein>
<keyword evidence="4" id="KW-0902">Two-component regulatory system</keyword>
<evidence type="ECO:0000259" key="10">
    <source>
        <dbReference type="PROSITE" id="PS50110"/>
    </source>
</evidence>
<evidence type="ECO:0000256" key="3">
    <source>
        <dbReference type="ARBA" id="ARBA00022553"/>
    </source>
</evidence>
<keyword evidence="5" id="KW-0805">Transcription regulation</keyword>
<dbReference type="CDD" id="cd00383">
    <property type="entry name" value="trans_reg_C"/>
    <property type="match status" value="1"/>
</dbReference>
<dbReference type="SUPFAM" id="SSF46894">
    <property type="entry name" value="C-terminal effector domain of the bipartite response regulators"/>
    <property type="match status" value="1"/>
</dbReference>
<evidence type="ECO:0000256" key="7">
    <source>
        <dbReference type="ARBA" id="ARBA00023163"/>
    </source>
</evidence>
<keyword evidence="7" id="KW-0804">Transcription</keyword>
<evidence type="ECO:0000259" key="11">
    <source>
        <dbReference type="PROSITE" id="PS51755"/>
    </source>
</evidence>
<keyword evidence="2" id="KW-0963">Cytoplasm</keyword>
<evidence type="ECO:0000256" key="2">
    <source>
        <dbReference type="ARBA" id="ARBA00022490"/>
    </source>
</evidence>
<dbReference type="SMART" id="SM00862">
    <property type="entry name" value="Trans_reg_C"/>
    <property type="match status" value="1"/>
</dbReference>
<evidence type="ECO:0000256" key="1">
    <source>
        <dbReference type="ARBA" id="ARBA00004496"/>
    </source>
</evidence>
<dbReference type="SUPFAM" id="SSF52172">
    <property type="entry name" value="CheY-like"/>
    <property type="match status" value="1"/>
</dbReference>
<keyword evidence="6 9" id="KW-0238">DNA-binding</keyword>
<dbReference type="InterPro" id="IPR001867">
    <property type="entry name" value="OmpR/PhoB-type_DNA-bd"/>
</dbReference>
<evidence type="ECO:0000313" key="13">
    <source>
        <dbReference type="Proteomes" id="UP000326789"/>
    </source>
</evidence>
<gene>
    <name evidence="12" type="ORF">F2P58_02740</name>
</gene>
<dbReference type="PANTHER" id="PTHR48111:SF39">
    <property type="entry name" value="TRANSCRIPTIONAL REGULATORY PROTEIN CPXR"/>
    <property type="match status" value="1"/>
</dbReference>
<dbReference type="GO" id="GO:0005829">
    <property type="term" value="C:cytosol"/>
    <property type="evidence" value="ECO:0007669"/>
    <property type="project" value="TreeGrafter"/>
</dbReference>
<dbReference type="InterPro" id="IPR016032">
    <property type="entry name" value="Sig_transdc_resp-reg_C-effctor"/>
</dbReference>
<keyword evidence="3 8" id="KW-0597">Phosphoprotein</keyword>
<dbReference type="GO" id="GO:0006355">
    <property type="term" value="P:regulation of DNA-templated transcription"/>
    <property type="evidence" value="ECO:0007669"/>
    <property type="project" value="InterPro"/>
</dbReference>
<dbReference type="InterPro" id="IPR001789">
    <property type="entry name" value="Sig_transdc_resp-reg_receiver"/>
</dbReference>
<dbReference type="InterPro" id="IPR036388">
    <property type="entry name" value="WH-like_DNA-bd_sf"/>
</dbReference>
<dbReference type="EMBL" id="VWSE01000002">
    <property type="protein sequence ID" value="KAB0292066.1"/>
    <property type="molecule type" value="Genomic_DNA"/>
</dbReference>
<comment type="caution">
    <text evidence="12">The sequence shown here is derived from an EMBL/GenBank/DDBJ whole genome shotgun (WGS) entry which is preliminary data.</text>
</comment>
<evidence type="ECO:0000256" key="6">
    <source>
        <dbReference type="ARBA" id="ARBA00023125"/>
    </source>
</evidence>
<name>A0A5N3RC40_9VIBR</name>
<dbReference type="Gene3D" id="3.40.50.2300">
    <property type="match status" value="1"/>
</dbReference>
<dbReference type="PROSITE" id="PS50110">
    <property type="entry name" value="RESPONSE_REGULATORY"/>
    <property type="match status" value="1"/>
</dbReference>
<proteinExistence type="predicted"/>
<evidence type="ECO:0000313" key="12">
    <source>
        <dbReference type="EMBL" id="KAB0292066.1"/>
    </source>
</evidence>
<reference evidence="12 13" key="1">
    <citation type="submission" date="2019-09" db="EMBL/GenBank/DDBJ databases">
        <title>Whole genome sequence of Vibrio fortis.</title>
        <authorList>
            <person name="Das S.K."/>
        </authorList>
    </citation>
    <scope>NUCLEOTIDE SEQUENCE [LARGE SCALE GENOMIC DNA]</scope>
    <source>
        <strain evidence="12 13">AN60</strain>
    </source>
</reference>
<dbReference type="Pfam" id="PF00072">
    <property type="entry name" value="Response_reg"/>
    <property type="match status" value="1"/>
</dbReference>
<dbReference type="AlphaFoldDB" id="A0A5N3RC40"/>
<evidence type="ECO:0000256" key="9">
    <source>
        <dbReference type="PROSITE-ProRule" id="PRU01091"/>
    </source>
</evidence>
<feature type="DNA-binding region" description="OmpR/PhoB-type" evidence="9">
    <location>
        <begin position="148"/>
        <end position="252"/>
    </location>
</feature>
<evidence type="ECO:0000256" key="8">
    <source>
        <dbReference type="PROSITE-ProRule" id="PRU00169"/>
    </source>
</evidence>